<name>A0A1H7U995_9SPHI</name>
<feature type="domain" description="Thioredoxin" evidence="6">
    <location>
        <begin position="106"/>
        <end position="257"/>
    </location>
</feature>
<evidence type="ECO:0000256" key="2">
    <source>
        <dbReference type="ARBA" id="ARBA00022748"/>
    </source>
</evidence>
<keyword evidence="3" id="KW-1015">Disulfide bond</keyword>
<keyword evidence="4" id="KW-0676">Redox-active center</keyword>
<comment type="subcellular location">
    <subcellularLocation>
        <location evidence="1">Cell envelope</location>
    </subcellularLocation>
</comment>
<dbReference type="SUPFAM" id="SSF52833">
    <property type="entry name" value="Thioredoxin-like"/>
    <property type="match status" value="1"/>
</dbReference>
<sequence>MKRILRLWGYYALIHRLSAYWRNRQSEIFRKQKRKLSGRRQPRRKLRGGRPSPATHKEKLCVQTHAQASALPGPGLAIGVMAFLLLAISTSVYAKHEAYRDSITPLQIGDIVPAEWWDIPLTLWSAADNSTETITLNNYRGKVIILDFWATWCKSCIANMPRMHRLQAGFHQDMVVLPVTYENANTVAAFLGRTADTGMVALRESFQSVIADSVLKALFPNPDKSIPYFAIIRKDGVFKGLTIPQHLDENLISQLADGEDGYVPELRQISPDPFLQYAPSYAGNQLHKPLYYAMVSGYWDGYTYRTGVVIDSVNNVHRTYYVNQPLLTLYNAALRSGSPNLPNRRLLLVDSAVQYESHNLRNPHYNAFQHSYCYESVYPASMARHARLERMVTDLNMASGLYGALLKREIPCLVIRLSGSDPKPAADLPGGTSKRLPLKALTQQLNRQYQAAIPYVIDETGYMGEILWDKALDRSDIQAIRACLARQGFELIEESRELEIFVLSDRKVDDVSGIPIALTKYGYVRKEAGNE</sequence>
<evidence type="ECO:0000256" key="3">
    <source>
        <dbReference type="ARBA" id="ARBA00023157"/>
    </source>
</evidence>
<keyword evidence="2" id="KW-0201">Cytochrome c-type biogenesis</keyword>
<dbReference type="OrthoDB" id="793244at2"/>
<dbReference type="InterPro" id="IPR050553">
    <property type="entry name" value="Thioredoxin_ResA/DsbE_sf"/>
</dbReference>
<feature type="region of interest" description="Disordered" evidence="5">
    <location>
        <begin position="32"/>
        <end position="57"/>
    </location>
</feature>
<dbReference type="GO" id="GO:0016491">
    <property type="term" value="F:oxidoreductase activity"/>
    <property type="evidence" value="ECO:0007669"/>
    <property type="project" value="InterPro"/>
</dbReference>
<dbReference type="PANTHER" id="PTHR42852">
    <property type="entry name" value="THIOL:DISULFIDE INTERCHANGE PROTEIN DSBE"/>
    <property type="match status" value="1"/>
</dbReference>
<dbReference type="EMBL" id="FNZR01000014">
    <property type="protein sequence ID" value="SEL93650.1"/>
    <property type="molecule type" value="Genomic_DNA"/>
</dbReference>
<dbReference type="GO" id="GO:0016209">
    <property type="term" value="F:antioxidant activity"/>
    <property type="evidence" value="ECO:0007669"/>
    <property type="project" value="InterPro"/>
</dbReference>
<evidence type="ECO:0000256" key="4">
    <source>
        <dbReference type="ARBA" id="ARBA00023284"/>
    </source>
</evidence>
<dbReference type="GO" id="GO:0030313">
    <property type="term" value="C:cell envelope"/>
    <property type="evidence" value="ECO:0007669"/>
    <property type="project" value="UniProtKB-SubCell"/>
</dbReference>
<dbReference type="CDD" id="cd02966">
    <property type="entry name" value="TlpA_like_family"/>
    <property type="match status" value="1"/>
</dbReference>
<dbReference type="InterPro" id="IPR013766">
    <property type="entry name" value="Thioredoxin_domain"/>
</dbReference>
<evidence type="ECO:0000256" key="5">
    <source>
        <dbReference type="SAM" id="MobiDB-lite"/>
    </source>
</evidence>
<evidence type="ECO:0000313" key="7">
    <source>
        <dbReference type="EMBL" id="SEL93650.1"/>
    </source>
</evidence>
<dbReference type="Proteomes" id="UP000198916">
    <property type="component" value="Unassembled WGS sequence"/>
</dbReference>
<dbReference type="PANTHER" id="PTHR42852:SF6">
    <property type="entry name" value="THIOL:DISULFIDE INTERCHANGE PROTEIN DSBE"/>
    <property type="match status" value="1"/>
</dbReference>
<feature type="compositionally biased region" description="Basic residues" evidence="5">
    <location>
        <begin position="32"/>
        <end position="48"/>
    </location>
</feature>
<reference evidence="8" key="1">
    <citation type="submission" date="2016-10" db="EMBL/GenBank/DDBJ databases">
        <authorList>
            <person name="Varghese N."/>
            <person name="Submissions S."/>
        </authorList>
    </citation>
    <scope>NUCLEOTIDE SEQUENCE [LARGE SCALE GENOMIC DNA]</scope>
    <source>
        <strain evidence="8">Jip14</strain>
    </source>
</reference>
<keyword evidence="8" id="KW-1185">Reference proteome</keyword>
<evidence type="ECO:0000313" key="8">
    <source>
        <dbReference type="Proteomes" id="UP000198916"/>
    </source>
</evidence>
<accession>A0A1H7U995</accession>
<dbReference type="GO" id="GO:0017004">
    <property type="term" value="P:cytochrome complex assembly"/>
    <property type="evidence" value="ECO:0007669"/>
    <property type="project" value="UniProtKB-KW"/>
</dbReference>
<dbReference type="Gene3D" id="3.40.30.10">
    <property type="entry name" value="Glutaredoxin"/>
    <property type="match status" value="1"/>
</dbReference>
<dbReference type="STRING" id="332977.SAMN05421740_11449"/>
<organism evidence="7 8">
    <name type="scientific">Parapedobacter koreensis</name>
    <dbReference type="NCBI Taxonomy" id="332977"/>
    <lineage>
        <taxon>Bacteria</taxon>
        <taxon>Pseudomonadati</taxon>
        <taxon>Bacteroidota</taxon>
        <taxon>Sphingobacteriia</taxon>
        <taxon>Sphingobacteriales</taxon>
        <taxon>Sphingobacteriaceae</taxon>
        <taxon>Parapedobacter</taxon>
    </lineage>
</organism>
<evidence type="ECO:0000259" key="6">
    <source>
        <dbReference type="PROSITE" id="PS51352"/>
    </source>
</evidence>
<evidence type="ECO:0000256" key="1">
    <source>
        <dbReference type="ARBA" id="ARBA00004196"/>
    </source>
</evidence>
<dbReference type="Pfam" id="PF00578">
    <property type="entry name" value="AhpC-TSA"/>
    <property type="match status" value="1"/>
</dbReference>
<gene>
    <name evidence="7" type="ORF">SAMN05421740_11449</name>
</gene>
<protein>
    <submittedName>
        <fullName evidence="7">AhpC/TSA family protein</fullName>
    </submittedName>
</protein>
<dbReference type="PROSITE" id="PS51352">
    <property type="entry name" value="THIOREDOXIN_2"/>
    <property type="match status" value="1"/>
</dbReference>
<proteinExistence type="predicted"/>
<dbReference type="InterPro" id="IPR036249">
    <property type="entry name" value="Thioredoxin-like_sf"/>
</dbReference>
<dbReference type="RefSeq" id="WP_143053990.1">
    <property type="nucleotide sequence ID" value="NZ_FNZR01000014.1"/>
</dbReference>
<dbReference type="AlphaFoldDB" id="A0A1H7U995"/>
<dbReference type="InterPro" id="IPR000866">
    <property type="entry name" value="AhpC/TSA"/>
</dbReference>